<feature type="repeat" description="Solcar" evidence="9">
    <location>
        <begin position="340"/>
        <end position="421"/>
    </location>
</feature>
<proteinExistence type="inferred from homology"/>
<feature type="repeat" description="Solcar" evidence="9">
    <location>
        <begin position="244"/>
        <end position="328"/>
    </location>
</feature>
<dbReference type="SUPFAM" id="SSF47473">
    <property type="entry name" value="EF-hand"/>
    <property type="match status" value="2"/>
</dbReference>
<sequence>MADLDNSGELSLMEYVVFMSLITADDASLKLSFRLFDDNCDGYISLDEFHKIVAIHPNLSTQDINESISKYFTTGSKLRYNEFVLILEDMKKGVMKKQFRELAASKNFEDVDKLPVSDCSKLLWNRLNHPLPGYILKRIHQMEKSEELMSIEDFLAFYNVCQHLDAVELTIRLHTTTGGTLTRNSFSTAMRICTGTYFSPADVRFVFSLFDIDHDDKLDKESFNYMRTLQTRNFSSLNENRITLGTLTTLVMGSVAAKMAVFSCYPFDKFKTRFQCLPIQLHPFPKTIQRIILREGISGLYTGVGSMLAVTTPEKMLKLIVSDRVRFYLDDPEEASTGVRALWKEGLAGAVSGLVQATLVNPFEQVRIKMQMHNGKAPHGVWKGLAKLQFKNWYVGYPLTLCRDVTFNVVFFTLFGFLKIQLRDNHKRLDDKRLLAAFVLATTTACLVTIPIDTVKSIFQYQYINNTSPQKTLSKLYASEGILGLYKGTIPRIIVSNVLFGLTIFYFELIQRYFAPGTAVFLTTWQKDLDIVRDSRIRSLELKLYKEYGLKMHDILDMKKQES</sequence>
<dbReference type="Gene3D" id="1.10.238.10">
    <property type="entry name" value="EF-hand"/>
    <property type="match status" value="1"/>
</dbReference>
<evidence type="ECO:0000256" key="1">
    <source>
        <dbReference type="ARBA" id="ARBA00004448"/>
    </source>
</evidence>
<keyword evidence="7" id="KW-0496">Mitochondrion</keyword>
<dbReference type="InterPro" id="IPR018108">
    <property type="entry name" value="MCP_transmembrane"/>
</dbReference>
<evidence type="ECO:0000256" key="8">
    <source>
        <dbReference type="ARBA" id="ARBA00023136"/>
    </source>
</evidence>
<dbReference type="Pfam" id="PF00153">
    <property type="entry name" value="Mito_carr"/>
    <property type="match status" value="3"/>
</dbReference>
<evidence type="ECO:0000256" key="5">
    <source>
        <dbReference type="ARBA" id="ARBA00022837"/>
    </source>
</evidence>
<dbReference type="GO" id="GO:0005743">
    <property type="term" value="C:mitochondrial inner membrane"/>
    <property type="evidence" value="ECO:0007669"/>
    <property type="project" value="UniProtKB-SubCell"/>
</dbReference>
<keyword evidence="4" id="KW-0999">Mitochondrion inner membrane</keyword>
<dbReference type="PROSITE" id="PS50222">
    <property type="entry name" value="EF_HAND_2"/>
    <property type="match status" value="2"/>
</dbReference>
<dbReference type="Gene3D" id="1.50.40.10">
    <property type="entry name" value="Mitochondrial carrier domain"/>
    <property type="match status" value="1"/>
</dbReference>
<dbReference type="EMBL" id="GIBP01001600">
    <property type="protein sequence ID" value="NDV30569.1"/>
    <property type="molecule type" value="Transcribed_RNA"/>
</dbReference>
<feature type="repeat" description="Solcar" evidence="9">
    <location>
        <begin position="432"/>
        <end position="513"/>
    </location>
</feature>
<dbReference type="PROSITE" id="PS00018">
    <property type="entry name" value="EF_HAND_1"/>
    <property type="match status" value="1"/>
</dbReference>
<dbReference type="InterPro" id="IPR051028">
    <property type="entry name" value="Mito_Solute_Carrier"/>
</dbReference>
<dbReference type="Pfam" id="PF13833">
    <property type="entry name" value="EF-hand_8"/>
    <property type="match status" value="2"/>
</dbReference>
<dbReference type="InterPro" id="IPR002048">
    <property type="entry name" value="EF_hand_dom"/>
</dbReference>
<dbReference type="InterPro" id="IPR011992">
    <property type="entry name" value="EF-hand-dom_pair"/>
</dbReference>
<dbReference type="InterPro" id="IPR023395">
    <property type="entry name" value="MCP_dom_sf"/>
</dbReference>
<evidence type="ECO:0000259" key="12">
    <source>
        <dbReference type="PROSITE" id="PS50222"/>
    </source>
</evidence>
<dbReference type="CDD" id="cd00051">
    <property type="entry name" value="EFh"/>
    <property type="match status" value="1"/>
</dbReference>
<evidence type="ECO:0000256" key="11">
    <source>
        <dbReference type="SAM" id="Phobius"/>
    </source>
</evidence>
<organism evidence="13">
    <name type="scientific">Arcella intermedia</name>
    <dbReference type="NCBI Taxonomy" id="1963864"/>
    <lineage>
        <taxon>Eukaryota</taxon>
        <taxon>Amoebozoa</taxon>
        <taxon>Tubulinea</taxon>
        <taxon>Elardia</taxon>
        <taxon>Arcellinida</taxon>
        <taxon>Sphaerothecina</taxon>
        <taxon>Arcellidae</taxon>
        <taxon>Arcella</taxon>
    </lineage>
</organism>
<reference evidence="13" key="1">
    <citation type="journal article" date="2020" name="J. Eukaryot. Microbiol.">
        <title>De novo Sequencing, Assembly and Annotation of the Transcriptome for the Free-Living Testate Amoeba Arcella intermedia.</title>
        <authorList>
            <person name="Ribeiro G.M."/>
            <person name="Porfirio-Sousa A.L."/>
            <person name="Maurer-Alcala X.X."/>
            <person name="Katz L.A."/>
            <person name="Lahr D.J.G."/>
        </authorList>
    </citation>
    <scope>NUCLEOTIDE SEQUENCE</scope>
</reference>
<feature type="domain" description="EF-hand" evidence="12">
    <location>
        <begin position="24"/>
        <end position="59"/>
    </location>
</feature>
<keyword evidence="6 11" id="KW-1133">Transmembrane helix</keyword>
<dbReference type="GO" id="GO:0005509">
    <property type="term" value="F:calcium ion binding"/>
    <property type="evidence" value="ECO:0007669"/>
    <property type="project" value="InterPro"/>
</dbReference>
<keyword evidence="3 9" id="KW-0812">Transmembrane</keyword>
<protein>
    <recommendedName>
        <fullName evidence="12">EF-hand domain-containing protein</fullName>
    </recommendedName>
</protein>
<dbReference type="InterPro" id="IPR018247">
    <property type="entry name" value="EF_Hand_1_Ca_BS"/>
</dbReference>
<keyword evidence="10" id="KW-0813">Transport</keyword>
<feature type="transmembrane region" description="Helical" evidence="11">
    <location>
        <begin position="434"/>
        <end position="452"/>
    </location>
</feature>
<evidence type="ECO:0000256" key="9">
    <source>
        <dbReference type="PROSITE-ProRule" id="PRU00282"/>
    </source>
</evidence>
<feature type="transmembrane region" description="Helical" evidence="11">
    <location>
        <begin position="489"/>
        <end position="507"/>
    </location>
</feature>
<evidence type="ECO:0000256" key="6">
    <source>
        <dbReference type="ARBA" id="ARBA00022989"/>
    </source>
</evidence>
<evidence type="ECO:0000256" key="4">
    <source>
        <dbReference type="ARBA" id="ARBA00022792"/>
    </source>
</evidence>
<evidence type="ECO:0000256" key="2">
    <source>
        <dbReference type="ARBA" id="ARBA00006375"/>
    </source>
</evidence>
<comment type="similarity">
    <text evidence="2 10">Belongs to the mitochondrial carrier (TC 2.A.29) family.</text>
</comment>
<comment type="subcellular location">
    <subcellularLocation>
        <location evidence="1">Mitochondrion inner membrane</location>
        <topology evidence="1">Multi-pass membrane protein</topology>
    </subcellularLocation>
</comment>
<name>A0A6B2L0V9_9EUKA</name>
<evidence type="ECO:0000256" key="7">
    <source>
        <dbReference type="ARBA" id="ARBA00023128"/>
    </source>
</evidence>
<feature type="domain" description="EF-hand" evidence="12">
    <location>
        <begin position="198"/>
        <end position="233"/>
    </location>
</feature>
<evidence type="ECO:0000313" key="13">
    <source>
        <dbReference type="EMBL" id="NDV30569.1"/>
    </source>
</evidence>
<accession>A0A6B2L0V9</accession>
<dbReference type="AlphaFoldDB" id="A0A6B2L0V9"/>
<keyword evidence="8 9" id="KW-0472">Membrane</keyword>
<dbReference type="PROSITE" id="PS50920">
    <property type="entry name" value="SOLCAR"/>
    <property type="match status" value="3"/>
</dbReference>
<dbReference type="PANTHER" id="PTHR45678">
    <property type="entry name" value="MITOCHONDRIAL 2-OXODICARBOXYLATE CARRIER 1-RELATED"/>
    <property type="match status" value="1"/>
</dbReference>
<keyword evidence="5" id="KW-0106">Calcium</keyword>
<dbReference type="PANTHER" id="PTHR45678:SF9">
    <property type="entry name" value="CALCIUM-BINDING MITOCHONDRIAL CARRIER PROTEIN ARALAR1"/>
    <property type="match status" value="1"/>
</dbReference>
<evidence type="ECO:0000256" key="3">
    <source>
        <dbReference type="ARBA" id="ARBA00022692"/>
    </source>
</evidence>
<dbReference type="SMART" id="SM00054">
    <property type="entry name" value="EFh"/>
    <property type="match status" value="3"/>
</dbReference>
<dbReference type="GO" id="GO:0022857">
    <property type="term" value="F:transmembrane transporter activity"/>
    <property type="evidence" value="ECO:0007669"/>
    <property type="project" value="TreeGrafter"/>
</dbReference>
<dbReference type="SUPFAM" id="SSF103506">
    <property type="entry name" value="Mitochondrial carrier"/>
    <property type="match status" value="1"/>
</dbReference>
<evidence type="ECO:0000256" key="10">
    <source>
        <dbReference type="RuleBase" id="RU000488"/>
    </source>
</evidence>